<organism evidence="1 2">
    <name type="scientific">Pluteus cervinus</name>
    <dbReference type="NCBI Taxonomy" id="181527"/>
    <lineage>
        <taxon>Eukaryota</taxon>
        <taxon>Fungi</taxon>
        <taxon>Dikarya</taxon>
        <taxon>Basidiomycota</taxon>
        <taxon>Agaricomycotina</taxon>
        <taxon>Agaricomycetes</taxon>
        <taxon>Agaricomycetidae</taxon>
        <taxon>Agaricales</taxon>
        <taxon>Pluteineae</taxon>
        <taxon>Pluteaceae</taxon>
        <taxon>Pluteus</taxon>
    </lineage>
</organism>
<protein>
    <submittedName>
        <fullName evidence="1">Uncharacterized protein</fullName>
    </submittedName>
</protein>
<evidence type="ECO:0000313" key="1">
    <source>
        <dbReference type="EMBL" id="TFK58170.1"/>
    </source>
</evidence>
<accession>A0ACD2ZXN1</accession>
<feature type="non-terminal residue" evidence="1">
    <location>
        <position position="72"/>
    </location>
</feature>
<proteinExistence type="predicted"/>
<gene>
    <name evidence="1" type="ORF">BDN72DRAFT_748607</name>
</gene>
<feature type="non-terminal residue" evidence="1">
    <location>
        <position position="1"/>
    </location>
</feature>
<keyword evidence="2" id="KW-1185">Reference proteome</keyword>
<evidence type="ECO:0000313" key="2">
    <source>
        <dbReference type="Proteomes" id="UP000308600"/>
    </source>
</evidence>
<name>A0ACD2ZXN1_9AGAR</name>
<dbReference type="EMBL" id="ML209578">
    <property type="protein sequence ID" value="TFK58170.1"/>
    <property type="molecule type" value="Genomic_DNA"/>
</dbReference>
<sequence length="72" mass="8040">QYSILAALTVDGYIAVQVTPESYDSLEFYMFVQEHVLPQMNPYPDEQSVLALDNCRIHHNEPLAELVAAAGC</sequence>
<dbReference type="Proteomes" id="UP000308600">
    <property type="component" value="Unassembled WGS sequence"/>
</dbReference>
<reference evidence="1 2" key="1">
    <citation type="journal article" date="2019" name="Nat. Ecol. Evol.">
        <title>Megaphylogeny resolves global patterns of mushroom evolution.</title>
        <authorList>
            <person name="Varga T."/>
            <person name="Krizsan K."/>
            <person name="Foldi C."/>
            <person name="Dima B."/>
            <person name="Sanchez-Garcia M."/>
            <person name="Sanchez-Ramirez S."/>
            <person name="Szollosi G.J."/>
            <person name="Szarkandi J.G."/>
            <person name="Papp V."/>
            <person name="Albert L."/>
            <person name="Andreopoulos W."/>
            <person name="Angelini C."/>
            <person name="Antonin V."/>
            <person name="Barry K.W."/>
            <person name="Bougher N.L."/>
            <person name="Buchanan P."/>
            <person name="Buyck B."/>
            <person name="Bense V."/>
            <person name="Catcheside P."/>
            <person name="Chovatia M."/>
            <person name="Cooper J."/>
            <person name="Damon W."/>
            <person name="Desjardin D."/>
            <person name="Finy P."/>
            <person name="Geml J."/>
            <person name="Haridas S."/>
            <person name="Hughes K."/>
            <person name="Justo A."/>
            <person name="Karasinski D."/>
            <person name="Kautmanova I."/>
            <person name="Kiss B."/>
            <person name="Kocsube S."/>
            <person name="Kotiranta H."/>
            <person name="LaButti K.M."/>
            <person name="Lechner B.E."/>
            <person name="Liimatainen K."/>
            <person name="Lipzen A."/>
            <person name="Lukacs Z."/>
            <person name="Mihaltcheva S."/>
            <person name="Morgado L.N."/>
            <person name="Niskanen T."/>
            <person name="Noordeloos M.E."/>
            <person name="Ohm R.A."/>
            <person name="Ortiz-Santana B."/>
            <person name="Ovrebo C."/>
            <person name="Racz N."/>
            <person name="Riley R."/>
            <person name="Savchenko A."/>
            <person name="Shiryaev A."/>
            <person name="Soop K."/>
            <person name="Spirin V."/>
            <person name="Szebenyi C."/>
            <person name="Tomsovsky M."/>
            <person name="Tulloss R.E."/>
            <person name="Uehling J."/>
            <person name="Grigoriev I.V."/>
            <person name="Vagvolgyi C."/>
            <person name="Papp T."/>
            <person name="Martin F.M."/>
            <person name="Miettinen O."/>
            <person name="Hibbett D.S."/>
            <person name="Nagy L.G."/>
        </authorList>
    </citation>
    <scope>NUCLEOTIDE SEQUENCE [LARGE SCALE GENOMIC DNA]</scope>
    <source>
        <strain evidence="1 2">NL-1719</strain>
    </source>
</reference>